<comment type="caution">
    <text evidence="3">The sequence shown here is derived from an EMBL/GenBank/DDBJ whole genome shotgun (WGS) entry which is preliminary data.</text>
</comment>
<dbReference type="Proteomes" id="UP000307592">
    <property type="component" value="Unassembled WGS sequence"/>
</dbReference>
<sequence length="401" mass="45039">MEITQPGVTITENLISQKQDEAFVGVPVFIGYTQSVENSYVGNKTAIKLNSLADFTLSFKKTGLIYYSVRHFFENGGQQAYVLSLGSDKPRDDFQSLTTTLQQDWVKQAISAQSAITLIVVPDIAYLNQMSNPDSEIDQHDKVQFWLQFWQSVLNLCQCRRGIMGLLDAPDDPALAAECLTQFSSRDQQWGAVYWPRVNSAYQEQNLPVILSPTAAAAAIIQRNDNQMVVWHAPANVALAKVISPIRSHIEADALFNQDGASLNLVRSFPGKGTRIWGCRTLDNTPGSPWRYIQTRRLVSYIEAHMTQLGRAFVFEPNNAITWMKFKGQAYNWLHQLWLNGGLRGTQEDQAFEVLLGVDESMSEADLRAGKMIMKIRLALLIPAEFIELSLTFDTRTGITH</sequence>
<comment type="similarity">
    <text evidence="1">Belongs to the myoviridae tail sheath protein family.</text>
</comment>
<evidence type="ECO:0000256" key="1">
    <source>
        <dbReference type="ARBA" id="ARBA00008005"/>
    </source>
</evidence>
<dbReference type="InterPro" id="IPR020287">
    <property type="entry name" value="Tail_sheath_C"/>
</dbReference>
<dbReference type="RefSeq" id="WP_139657128.1">
    <property type="nucleotide sequence ID" value="NZ_CAWOQH010000207.1"/>
</dbReference>
<feature type="domain" description="Tail sheath protein C-terminal" evidence="2">
    <location>
        <begin position="287"/>
        <end position="389"/>
    </location>
</feature>
<name>A0A5C4RD39_PHOLU</name>
<dbReference type="EMBL" id="SBIJ01000077">
    <property type="protein sequence ID" value="TNH41644.1"/>
    <property type="molecule type" value="Genomic_DNA"/>
</dbReference>
<evidence type="ECO:0000313" key="3">
    <source>
        <dbReference type="EMBL" id="TNH41644.1"/>
    </source>
</evidence>
<dbReference type="PANTHER" id="PTHR35861">
    <property type="match status" value="1"/>
</dbReference>
<dbReference type="AlphaFoldDB" id="A0A5C4RD39"/>
<dbReference type="PANTHER" id="PTHR35861:SF1">
    <property type="entry name" value="PHAGE TAIL SHEATH PROTEIN"/>
    <property type="match status" value="1"/>
</dbReference>
<dbReference type="Pfam" id="PF17482">
    <property type="entry name" value="Phage_sheath_1C"/>
    <property type="match status" value="1"/>
</dbReference>
<organism evidence="3 4">
    <name type="scientific">Photorhabdus luminescens subsp. sonorensis</name>
    <dbReference type="NCBI Taxonomy" id="1173677"/>
    <lineage>
        <taxon>Bacteria</taxon>
        <taxon>Pseudomonadati</taxon>
        <taxon>Pseudomonadota</taxon>
        <taxon>Gammaproteobacteria</taxon>
        <taxon>Enterobacterales</taxon>
        <taxon>Morganellaceae</taxon>
        <taxon>Photorhabdus</taxon>
    </lineage>
</organism>
<dbReference type="Gene3D" id="3.40.50.11780">
    <property type="match status" value="1"/>
</dbReference>
<proteinExistence type="inferred from homology"/>
<reference evidence="3 4" key="1">
    <citation type="submission" date="2019-01" db="EMBL/GenBank/DDBJ databases">
        <title>Draft genome assembly of Photorhabdus luminescens subsp. sonorensis Caborca.</title>
        <authorList>
            <person name="Duong D.A."/>
            <person name="Espinosa-Artiles P."/>
            <person name="Orozco R.A."/>
            <person name="Molnar I."/>
            <person name="Stock P."/>
        </authorList>
    </citation>
    <scope>NUCLEOTIDE SEQUENCE [LARGE SCALE GENOMIC DNA]</scope>
    <source>
        <strain evidence="3 4">Caborca</strain>
    </source>
</reference>
<protein>
    <submittedName>
        <fullName evidence="3">Phage tail sheath family protein</fullName>
    </submittedName>
</protein>
<evidence type="ECO:0000259" key="2">
    <source>
        <dbReference type="Pfam" id="PF17482"/>
    </source>
</evidence>
<gene>
    <name evidence="3" type="ORF">EP164_21400</name>
</gene>
<accession>A0A5C4RD39</accession>
<evidence type="ECO:0000313" key="4">
    <source>
        <dbReference type="Proteomes" id="UP000307592"/>
    </source>
</evidence>
<dbReference type="InterPro" id="IPR052042">
    <property type="entry name" value="Tail_sheath_structural"/>
</dbReference>